<dbReference type="Proteomes" id="UP001177670">
    <property type="component" value="Unassembled WGS sequence"/>
</dbReference>
<organism evidence="1 2">
    <name type="scientific">Melipona bicolor</name>
    <dbReference type="NCBI Taxonomy" id="60889"/>
    <lineage>
        <taxon>Eukaryota</taxon>
        <taxon>Metazoa</taxon>
        <taxon>Ecdysozoa</taxon>
        <taxon>Arthropoda</taxon>
        <taxon>Hexapoda</taxon>
        <taxon>Insecta</taxon>
        <taxon>Pterygota</taxon>
        <taxon>Neoptera</taxon>
        <taxon>Endopterygota</taxon>
        <taxon>Hymenoptera</taxon>
        <taxon>Apocrita</taxon>
        <taxon>Aculeata</taxon>
        <taxon>Apoidea</taxon>
        <taxon>Anthophila</taxon>
        <taxon>Apidae</taxon>
        <taxon>Melipona</taxon>
    </lineage>
</organism>
<reference evidence="1" key="1">
    <citation type="submission" date="2021-10" db="EMBL/GenBank/DDBJ databases">
        <title>Melipona bicolor Genome sequencing and assembly.</title>
        <authorList>
            <person name="Araujo N.S."/>
            <person name="Arias M.C."/>
        </authorList>
    </citation>
    <scope>NUCLEOTIDE SEQUENCE</scope>
    <source>
        <strain evidence="1">USP_2M_L1-L4_2017</strain>
        <tissue evidence="1">Whole body</tissue>
    </source>
</reference>
<dbReference type="EMBL" id="JAHYIQ010000003">
    <property type="protein sequence ID" value="KAK1133512.1"/>
    <property type="molecule type" value="Genomic_DNA"/>
</dbReference>
<accession>A0AA40GAI4</accession>
<name>A0AA40GAI4_9HYME</name>
<comment type="caution">
    <text evidence="1">The sequence shown here is derived from an EMBL/GenBank/DDBJ whole genome shotgun (WGS) entry which is preliminary data.</text>
</comment>
<proteinExistence type="predicted"/>
<dbReference type="AlphaFoldDB" id="A0AA40GAI4"/>
<evidence type="ECO:0000313" key="2">
    <source>
        <dbReference type="Proteomes" id="UP001177670"/>
    </source>
</evidence>
<sequence length="188" mass="21524">MSRKVTVLAECVGYVEQYDKLTSSTWNIPQPLSVAWEHGKHHVERGILPSENVSWTAKGDGLTRPNWESMVDCHRSVWRWTFLNVTEQKLHSDKTQFFVLCALRASHAAPTLLARTLFLFNENVPALWTRKLQTCSPSSEQFDEGPTRSKLVVIDDRWASRNEERLKIGGLRSPDRNLKNQPLTPADI</sequence>
<evidence type="ECO:0000313" key="1">
    <source>
        <dbReference type="EMBL" id="KAK1133512.1"/>
    </source>
</evidence>
<gene>
    <name evidence="1" type="ORF">K0M31_011316</name>
</gene>
<protein>
    <submittedName>
        <fullName evidence="1">Uncharacterized protein</fullName>
    </submittedName>
</protein>
<keyword evidence="2" id="KW-1185">Reference proteome</keyword>